<proteinExistence type="predicted"/>
<dbReference type="WBParaSite" id="nRc.2.0.1.t40737-RA">
    <property type="protein sequence ID" value="nRc.2.0.1.t40737-RA"/>
    <property type="gene ID" value="nRc.2.0.1.g40737"/>
</dbReference>
<sequence>MTFGTAATAGDTVIPLCPTSSSHWIPSLATLSGQSSPSPLTTHTFYNAQLIEAKGAVGWHRAERESVDKALDINKRVRICASGTGTDEFYINIRSSSSCLTFDLSISDKKVALMPEKSPPADDGVVSFLGRTTNCFPSFKPLTETLNDISWANRRSRSKICFSFRNR</sequence>
<dbReference type="Proteomes" id="UP000887565">
    <property type="component" value="Unplaced"/>
</dbReference>
<name>A0A915KPE2_ROMCU</name>
<protein>
    <submittedName>
        <fullName evidence="2">Uncharacterized protein</fullName>
    </submittedName>
</protein>
<evidence type="ECO:0000313" key="1">
    <source>
        <dbReference type="Proteomes" id="UP000887565"/>
    </source>
</evidence>
<keyword evidence="1" id="KW-1185">Reference proteome</keyword>
<accession>A0A915KPE2</accession>
<organism evidence="1 2">
    <name type="scientific">Romanomermis culicivorax</name>
    <name type="common">Nematode worm</name>
    <dbReference type="NCBI Taxonomy" id="13658"/>
    <lineage>
        <taxon>Eukaryota</taxon>
        <taxon>Metazoa</taxon>
        <taxon>Ecdysozoa</taxon>
        <taxon>Nematoda</taxon>
        <taxon>Enoplea</taxon>
        <taxon>Dorylaimia</taxon>
        <taxon>Mermithida</taxon>
        <taxon>Mermithoidea</taxon>
        <taxon>Mermithidae</taxon>
        <taxon>Romanomermis</taxon>
    </lineage>
</organism>
<dbReference type="AlphaFoldDB" id="A0A915KPE2"/>
<evidence type="ECO:0000313" key="2">
    <source>
        <dbReference type="WBParaSite" id="nRc.2.0.1.t40737-RA"/>
    </source>
</evidence>
<reference evidence="2" key="1">
    <citation type="submission" date="2022-11" db="UniProtKB">
        <authorList>
            <consortium name="WormBaseParasite"/>
        </authorList>
    </citation>
    <scope>IDENTIFICATION</scope>
</reference>